<organism evidence="1 2">
    <name type="scientific">Caulifigura coniformis</name>
    <dbReference type="NCBI Taxonomy" id="2527983"/>
    <lineage>
        <taxon>Bacteria</taxon>
        <taxon>Pseudomonadati</taxon>
        <taxon>Planctomycetota</taxon>
        <taxon>Planctomycetia</taxon>
        <taxon>Planctomycetales</taxon>
        <taxon>Planctomycetaceae</taxon>
        <taxon>Caulifigura</taxon>
    </lineage>
</organism>
<dbReference type="AlphaFoldDB" id="A0A517SDK2"/>
<reference evidence="1 2" key="1">
    <citation type="submission" date="2019-02" db="EMBL/GenBank/DDBJ databases">
        <title>Deep-cultivation of Planctomycetes and their phenomic and genomic characterization uncovers novel biology.</title>
        <authorList>
            <person name="Wiegand S."/>
            <person name="Jogler M."/>
            <person name="Boedeker C."/>
            <person name="Pinto D."/>
            <person name="Vollmers J."/>
            <person name="Rivas-Marin E."/>
            <person name="Kohn T."/>
            <person name="Peeters S.H."/>
            <person name="Heuer A."/>
            <person name="Rast P."/>
            <person name="Oberbeckmann S."/>
            <person name="Bunk B."/>
            <person name="Jeske O."/>
            <person name="Meyerdierks A."/>
            <person name="Storesund J.E."/>
            <person name="Kallscheuer N."/>
            <person name="Luecker S."/>
            <person name="Lage O.M."/>
            <person name="Pohl T."/>
            <person name="Merkel B.J."/>
            <person name="Hornburger P."/>
            <person name="Mueller R.-W."/>
            <person name="Bruemmer F."/>
            <person name="Labrenz M."/>
            <person name="Spormann A.M."/>
            <person name="Op den Camp H."/>
            <person name="Overmann J."/>
            <person name="Amann R."/>
            <person name="Jetten M.S.M."/>
            <person name="Mascher T."/>
            <person name="Medema M.H."/>
            <person name="Devos D.P."/>
            <person name="Kaster A.-K."/>
            <person name="Ovreas L."/>
            <person name="Rohde M."/>
            <person name="Galperin M.Y."/>
            <person name="Jogler C."/>
        </authorList>
    </citation>
    <scope>NUCLEOTIDE SEQUENCE [LARGE SCALE GENOMIC DNA]</scope>
    <source>
        <strain evidence="1 2">Pan44</strain>
    </source>
</reference>
<evidence type="ECO:0000313" key="1">
    <source>
        <dbReference type="EMBL" id="QDT54187.1"/>
    </source>
</evidence>
<dbReference type="Proteomes" id="UP000315700">
    <property type="component" value="Chromosome"/>
</dbReference>
<protein>
    <submittedName>
        <fullName evidence="1">Uncharacterized protein</fullName>
    </submittedName>
</protein>
<sequence length="393" mass="43428">MWRAIAIALMCWGTGCTHHQLRYDTIHQADTLNDIYRRQVLDNLALFVVDPYAVPHFAVPNGGTSSVSDTGNASVSALNSFRKVAGLSGSRNIQESWALNPIRHPDKLRRMRCAFQRAVGVCDPCTDCCRLEKQFLGKTGNQKIAVWDKTKNEPVLLDGRPVLDPLTNLPFVDEGGNSLTDPRTGQPYKVDPDTGCVTIPAYDCNGPCTIKCGWYCQGRFKDVPLDCHDYMGCYRNTYVWVEPQYRHELAKLVLAILDYAEKDPPSKPTKDVTLLVNRRGEIASSPLDAIGIVQSTITIGDANERILRVDPLPCEKPPASAGEINKGRTVDTQLNSTESRTADKERAEWIEARQRLQDLAPLAPTQSPSAESATGASALYERMLLDALAPSTR</sequence>
<dbReference type="KEGG" id="ccos:Pan44_22140"/>
<dbReference type="PROSITE" id="PS51257">
    <property type="entry name" value="PROKAR_LIPOPROTEIN"/>
    <property type="match status" value="1"/>
</dbReference>
<dbReference type="EMBL" id="CP036271">
    <property type="protein sequence ID" value="QDT54187.1"/>
    <property type="molecule type" value="Genomic_DNA"/>
</dbReference>
<keyword evidence="2" id="KW-1185">Reference proteome</keyword>
<accession>A0A517SDK2</accession>
<proteinExistence type="predicted"/>
<dbReference type="InParanoid" id="A0A517SDK2"/>
<name>A0A517SDK2_9PLAN</name>
<evidence type="ECO:0000313" key="2">
    <source>
        <dbReference type="Proteomes" id="UP000315700"/>
    </source>
</evidence>
<gene>
    <name evidence="1" type="ORF">Pan44_22140</name>
</gene>